<protein>
    <recommendedName>
        <fullName evidence="7">Methionine synthase</fullName>
        <ecNumber evidence="6">2.1.1.13</ecNumber>
    </recommendedName>
    <alternativeName>
        <fullName evidence="18">5-methyltetrahydrofolate--homocysteine methyltransferase</fullName>
    </alternativeName>
</protein>
<evidence type="ECO:0000313" key="21">
    <source>
        <dbReference type="EMBL" id="SNT74257.1"/>
    </source>
</evidence>
<keyword evidence="14 19" id="KW-0862">Zinc</keyword>
<keyword evidence="9" id="KW-0028">Amino-acid biosynthesis</keyword>
<evidence type="ECO:0000256" key="15">
    <source>
        <dbReference type="ARBA" id="ARBA00023167"/>
    </source>
</evidence>
<evidence type="ECO:0000256" key="7">
    <source>
        <dbReference type="ARBA" id="ARBA00013998"/>
    </source>
</evidence>
<dbReference type="Pfam" id="PF02574">
    <property type="entry name" value="S-methyl_trans"/>
    <property type="match status" value="1"/>
</dbReference>
<comment type="cofactor">
    <cofactor evidence="2 19">
        <name>Zn(2+)</name>
        <dbReference type="ChEBI" id="CHEBI:29105"/>
    </cofactor>
</comment>
<dbReference type="PANTHER" id="PTHR45833:SF1">
    <property type="entry name" value="METHIONINE SYNTHASE"/>
    <property type="match status" value="1"/>
</dbReference>
<evidence type="ECO:0000256" key="3">
    <source>
        <dbReference type="ARBA" id="ARBA00001956"/>
    </source>
</evidence>
<sequence>MPDSALDPARDPFPGRQARIAALKAALEERILVLDGAAGTYIQGYGLDEAGYRGARFADWNCDLKGNNDALILSRPEIVRQMHEAYLAAGADVIETNTFSATTIAQADYRMEALAYELNVEGARLARAAADAASTDDRPRFVAGAVGPTNRTASLSPDVNDPGKRNVDFDTLAAAYGEAARGLLEGGADALLIETIFDTLNAKAAIFAVGEVFDALGYEVPLMLSVTITDQSGRTLSGQTPEAFWHSVRHGKPLCVGVNCALGPDLMRPYVEALAGVADCYVSAYPNAGLPNAFGEYDETPESMTAHLKEWAESGLLNIVGGCCGTTPAHIAAFAKAVEGLPPRRPPRPERAMRLSGLEPFVLAG</sequence>
<reference evidence="21 22" key="1">
    <citation type="submission" date="2017-07" db="EMBL/GenBank/DDBJ databases">
        <authorList>
            <person name="Sun Z.S."/>
            <person name="Albrecht U."/>
            <person name="Echele G."/>
            <person name="Lee C.C."/>
        </authorList>
    </citation>
    <scope>NUCLEOTIDE SEQUENCE [LARGE SCALE GENOMIC DNA]</scope>
    <source>
        <strain evidence="21 22">CGMCC 1.12710</strain>
    </source>
</reference>
<keyword evidence="16" id="KW-0170">Cobalt</keyword>
<evidence type="ECO:0000256" key="12">
    <source>
        <dbReference type="ARBA" id="ARBA00022691"/>
    </source>
</evidence>
<dbReference type="Proteomes" id="UP000198346">
    <property type="component" value="Unassembled WGS sequence"/>
</dbReference>
<dbReference type="GO" id="GO:0046872">
    <property type="term" value="F:metal ion binding"/>
    <property type="evidence" value="ECO:0007669"/>
    <property type="project" value="UniProtKB-KW"/>
</dbReference>
<organism evidence="21 22">
    <name type="scientific">Amphiplicatus metriothermophilus</name>
    <dbReference type="NCBI Taxonomy" id="1519374"/>
    <lineage>
        <taxon>Bacteria</taxon>
        <taxon>Pseudomonadati</taxon>
        <taxon>Pseudomonadota</taxon>
        <taxon>Alphaproteobacteria</taxon>
        <taxon>Parvularculales</taxon>
        <taxon>Parvularculaceae</taxon>
        <taxon>Amphiplicatus</taxon>
    </lineage>
</organism>
<dbReference type="PROSITE" id="PS50970">
    <property type="entry name" value="HCY"/>
    <property type="match status" value="1"/>
</dbReference>
<dbReference type="EMBL" id="FZQA01000004">
    <property type="protein sequence ID" value="SNT74257.1"/>
    <property type="molecule type" value="Genomic_DNA"/>
</dbReference>
<evidence type="ECO:0000256" key="19">
    <source>
        <dbReference type="PROSITE-ProRule" id="PRU00333"/>
    </source>
</evidence>
<dbReference type="GO" id="GO:0046653">
    <property type="term" value="P:tetrahydrofolate metabolic process"/>
    <property type="evidence" value="ECO:0007669"/>
    <property type="project" value="TreeGrafter"/>
</dbReference>
<dbReference type="PANTHER" id="PTHR45833">
    <property type="entry name" value="METHIONINE SYNTHASE"/>
    <property type="match status" value="1"/>
</dbReference>
<feature type="binding site" evidence="19">
    <location>
        <position position="323"/>
    </location>
    <ligand>
        <name>Zn(2+)</name>
        <dbReference type="ChEBI" id="CHEBI:29105"/>
    </ligand>
</feature>
<evidence type="ECO:0000256" key="13">
    <source>
        <dbReference type="ARBA" id="ARBA00022723"/>
    </source>
</evidence>
<dbReference type="GO" id="GO:0031419">
    <property type="term" value="F:cobalamin binding"/>
    <property type="evidence" value="ECO:0007669"/>
    <property type="project" value="UniProtKB-KW"/>
</dbReference>
<evidence type="ECO:0000256" key="16">
    <source>
        <dbReference type="ARBA" id="ARBA00023285"/>
    </source>
</evidence>
<dbReference type="AlphaFoldDB" id="A0A239PX56"/>
<feature type="domain" description="Hcy-binding" evidence="20">
    <location>
        <begin position="20"/>
        <end position="338"/>
    </location>
</feature>
<comment type="cofactor">
    <cofactor evidence="3">
        <name>methylcob(III)alamin</name>
        <dbReference type="ChEBI" id="CHEBI:28115"/>
    </cofactor>
</comment>
<evidence type="ECO:0000256" key="17">
    <source>
        <dbReference type="ARBA" id="ARBA00025552"/>
    </source>
</evidence>
<keyword evidence="15" id="KW-0486">Methionine biosynthesis</keyword>
<keyword evidence="10" id="KW-0846">Cobalamin</keyword>
<evidence type="ECO:0000256" key="10">
    <source>
        <dbReference type="ARBA" id="ARBA00022628"/>
    </source>
</evidence>
<evidence type="ECO:0000256" key="14">
    <source>
        <dbReference type="ARBA" id="ARBA00022833"/>
    </source>
</evidence>
<evidence type="ECO:0000259" key="20">
    <source>
        <dbReference type="PROSITE" id="PS50970"/>
    </source>
</evidence>
<evidence type="ECO:0000256" key="18">
    <source>
        <dbReference type="ARBA" id="ARBA00031040"/>
    </source>
</evidence>
<evidence type="ECO:0000256" key="6">
    <source>
        <dbReference type="ARBA" id="ARBA00012032"/>
    </source>
</evidence>
<accession>A0A239PX56</accession>
<feature type="binding site" evidence="19">
    <location>
        <position position="260"/>
    </location>
    <ligand>
        <name>Zn(2+)</name>
        <dbReference type="ChEBI" id="CHEBI:29105"/>
    </ligand>
</feature>
<dbReference type="InterPro" id="IPR036589">
    <property type="entry name" value="HCY_dom_sf"/>
</dbReference>
<comment type="function">
    <text evidence="17">Catalyzes the transfer of a methyl group from methyl-cobalamin to homocysteine, yielding enzyme-bound cob(I)alamin and methionine. Subsequently, remethylates the cofactor using methyltetrahydrofolate.</text>
</comment>
<evidence type="ECO:0000313" key="22">
    <source>
        <dbReference type="Proteomes" id="UP000198346"/>
    </source>
</evidence>
<comment type="pathway">
    <text evidence="4">Amino-acid biosynthesis; L-methionine biosynthesis via de novo pathway; L-methionine from L-homocysteine (MetH route): step 1/1.</text>
</comment>
<dbReference type="SUPFAM" id="SSF82282">
    <property type="entry name" value="Homocysteine S-methyltransferase"/>
    <property type="match status" value="1"/>
</dbReference>
<dbReference type="GO" id="GO:0032259">
    <property type="term" value="P:methylation"/>
    <property type="evidence" value="ECO:0007669"/>
    <property type="project" value="UniProtKB-KW"/>
</dbReference>
<feature type="binding site" evidence="19">
    <location>
        <position position="324"/>
    </location>
    <ligand>
        <name>Zn(2+)</name>
        <dbReference type="ChEBI" id="CHEBI:29105"/>
    </ligand>
</feature>
<evidence type="ECO:0000256" key="1">
    <source>
        <dbReference type="ARBA" id="ARBA00001700"/>
    </source>
</evidence>
<keyword evidence="12" id="KW-0949">S-adenosyl-L-methionine</keyword>
<evidence type="ECO:0000256" key="11">
    <source>
        <dbReference type="ARBA" id="ARBA00022679"/>
    </source>
</evidence>
<keyword evidence="13 19" id="KW-0479">Metal-binding</keyword>
<dbReference type="GO" id="GO:0008705">
    <property type="term" value="F:methionine synthase activity"/>
    <property type="evidence" value="ECO:0007669"/>
    <property type="project" value="UniProtKB-EC"/>
</dbReference>
<dbReference type="FunFam" id="3.20.20.330:FF:000001">
    <property type="entry name" value="Methionine synthase"/>
    <property type="match status" value="1"/>
</dbReference>
<dbReference type="InterPro" id="IPR003726">
    <property type="entry name" value="HCY_dom"/>
</dbReference>
<keyword evidence="8 19" id="KW-0489">Methyltransferase</keyword>
<dbReference type="InterPro" id="IPR050554">
    <property type="entry name" value="Met_Synthase/Corrinoid"/>
</dbReference>
<evidence type="ECO:0000256" key="8">
    <source>
        <dbReference type="ARBA" id="ARBA00022603"/>
    </source>
</evidence>
<dbReference type="EC" id="2.1.1.13" evidence="6"/>
<evidence type="ECO:0000256" key="2">
    <source>
        <dbReference type="ARBA" id="ARBA00001947"/>
    </source>
</evidence>
<gene>
    <name evidence="21" type="ORF">SAMN06297382_2168</name>
</gene>
<evidence type="ECO:0000256" key="9">
    <source>
        <dbReference type="ARBA" id="ARBA00022605"/>
    </source>
</evidence>
<dbReference type="Gene3D" id="3.20.20.330">
    <property type="entry name" value="Homocysteine-binding-like domain"/>
    <property type="match status" value="1"/>
</dbReference>
<keyword evidence="22" id="KW-1185">Reference proteome</keyword>
<name>A0A239PX56_9PROT</name>
<comment type="catalytic activity">
    <reaction evidence="1">
        <text>(6S)-5-methyl-5,6,7,8-tetrahydrofolate + L-homocysteine = (6S)-5,6,7,8-tetrahydrofolate + L-methionine</text>
        <dbReference type="Rhea" id="RHEA:11172"/>
        <dbReference type="ChEBI" id="CHEBI:18608"/>
        <dbReference type="ChEBI" id="CHEBI:57453"/>
        <dbReference type="ChEBI" id="CHEBI:57844"/>
        <dbReference type="ChEBI" id="CHEBI:58199"/>
        <dbReference type="EC" id="2.1.1.13"/>
    </reaction>
</comment>
<evidence type="ECO:0000256" key="5">
    <source>
        <dbReference type="ARBA" id="ARBA00010398"/>
    </source>
</evidence>
<dbReference type="GO" id="GO:0005829">
    <property type="term" value="C:cytosol"/>
    <property type="evidence" value="ECO:0007669"/>
    <property type="project" value="TreeGrafter"/>
</dbReference>
<keyword evidence="11 19" id="KW-0808">Transferase</keyword>
<proteinExistence type="inferred from homology"/>
<dbReference type="GO" id="GO:0050667">
    <property type="term" value="P:homocysteine metabolic process"/>
    <property type="evidence" value="ECO:0007669"/>
    <property type="project" value="TreeGrafter"/>
</dbReference>
<evidence type="ECO:0000256" key="4">
    <source>
        <dbReference type="ARBA" id="ARBA00005178"/>
    </source>
</evidence>
<dbReference type="OrthoDB" id="9803687at2"/>
<comment type="similarity">
    <text evidence="5">Belongs to the vitamin-B12 dependent methionine synthase family.</text>
</comment>